<protein>
    <submittedName>
        <fullName evidence="2">Galactose mutarotase-like domain-containing protein</fullName>
    </submittedName>
</protein>
<sequence>MYKEEGGNAKMESNYSSENAPKSIKGTRVTSGAHENNVFCSKPKHHLKRPIEHTISAPAVVIVYYCSMVKWQKAEAAQLQKVAAAQTTFITQVQGKYYLNIHPVGEGSKLRRSYGQEIYSPLLLAFIEQICSINSCHPWIKNCFLFCFKGSSSYFDKQSSYILLESQQNPVDFFKQNPVELMNRSSHDGSTIRKQKNVTKYQIRNLKLPNDHHIFVLQTDPWIDGALTMPILLPDHVDHVSNKNHNFFTISPASVAINHSLLLYFI</sequence>
<feature type="region of interest" description="Disordered" evidence="1">
    <location>
        <begin position="1"/>
        <end position="28"/>
    </location>
</feature>
<proteinExistence type="predicted"/>
<accession>A0A2U1PH18</accession>
<evidence type="ECO:0000313" key="2">
    <source>
        <dbReference type="EMBL" id="PWA85064.1"/>
    </source>
</evidence>
<feature type="compositionally biased region" description="Polar residues" evidence="1">
    <location>
        <begin position="11"/>
        <end position="20"/>
    </location>
</feature>
<evidence type="ECO:0000313" key="3">
    <source>
        <dbReference type="Proteomes" id="UP000245207"/>
    </source>
</evidence>
<evidence type="ECO:0000256" key="1">
    <source>
        <dbReference type="SAM" id="MobiDB-lite"/>
    </source>
</evidence>
<organism evidence="2 3">
    <name type="scientific">Artemisia annua</name>
    <name type="common">Sweet wormwood</name>
    <dbReference type="NCBI Taxonomy" id="35608"/>
    <lineage>
        <taxon>Eukaryota</taxon>
        <taxon>Viridiplantae</taxon>
        <taxon>Streptophyta</taxon>
        <taxon>Embryophyta</taxon>
        <taxon>Tracheophyta</taxon>
        <taxon>Spermatophyta</taxon>
        <taxon>Magnoliopsida</taxon>
        <taxon>eudicotyledons</taxon>
        <taxon>Gunneridae</taxon>
        <taxon>Pentapetalae</taxon>
        <taxon>asterids</taxon>
        <taxon>campanulids</taxon>
        <taxon>Asterales</taxon>
        <taxon>Asteraceae</taxon>
        <taxon>Asteroideae</taxon>
        <taxon>Anthemideae</taxon>
        <taxon>Artemisiinae</taxon>
        <taxon>Artemisia</taxon>
    </lineage>
</organism>
<dbReference type="EMBL" id="PKPP01001163">
    <property type="protein sequence ID" value="PWA85064.1"/>
    <property type="molecule type" value="Genomic_DNA"/>
</dbReference>
<dbReference type="Proteomes" id="UP000245207">
    <property type="component" value="Unassembled WGS sequence"/>
</dbReference>
<comment type="caution">
    <text evidence="2">The sequence shown here is derived from an EMBL/GenBank/DDBJ whole genome shotgun (WGS) entry which is preliminary data.</text>
</comment>
<name>A0A2U1PH18_ARTAN</name>
<keyword evidence="3" id="KW-1185">Reference proteome</keyword>
<dbReference type="STRING" id="35608.A0A2U1PH18"/>
<reference evidence="2 3" key="1">
    <citation type="journal article" date="2018" name="Mol. Plant">
        <title>The genome of Artemisia annua provides insight into the evolution of Asteraceae family and artemisinin biosynthesis.</title>
        <authorList>
            <person name="Shen Q."/>
            <person name="Zhang L."/>
            <person name="Liao Z."/>
            <person name="Wang S."/>
            <person name="Yan T."/>
            <person name="Shi P."/>
            <person name="Liu M."/>
            <person name="Fu X."/>
            <person name="Pan Q."/>
            <person name="Wang Y."/>
            <person name="Lv Z."/>
            <person name="Lu X."/>
            <person name="Zhang F."/>
            <person name="Jiang W."/>
            <person name="Ma Y."/>
            <person name="Chen M."/>
            <person name="Hao X."/>
            <person name="Li L."/>
            <person name="Tang Y."/>
            <person name="Lv G."/>
            <person name="Zhou Y."/>
            <person name="Sun X."/>
            <person name="Brodelius P.E."/>
            <person name="Rose J.K.C."/>
            <person name="Tang K."/>
        </authorList>
    </citation>
    <scope>NUCLEOTIDE SEQUENCE [LARGE SCALE GENOMIC DNA]</scope>
    <source>
        <strain evidence="3">cv. Huhao1</strain>
        <tissue evidence="2">Leaf</tissue>
    </source>
</reference>
<gene>
    <name evidence="2" type="ORF">CTI12_AA153460</name>
</gene>
<dbReference type="OrthoDB" id="2016903at2759"/>
<dbReference type="AlphaFoldDB" id="A0A2U1PH18"/>